<name>A0A1L6ZJJ8_BACIA</name>
<dbReference type="GO" id="GO:0005886">
    <property type="term" value="C:plasma membrane"/>
    <property type="evidence" value="ECO:0007669"/>
    <property type="project" value="UniProtKB-SubCell"/>
</dbReference>
<feature type="domain" description="Major facilitator superfamily (MFS) profile" evidence="7">
    <location>
        <begin position="16"/>
        <end position="389"/>
    </location>
</feature>
<keyword evidence="2" id="KW-0813">Transport</keyword>
<feature type="transmembrane region" description="Helical" evidence="6">
    <location>
        <begin position="245"/>
        <end position="264"/>
    </location>
</feature>
<sequence length="389" mass="41522">MIPASKEETAHLSIIPFIFVLLGLFMITIAVNLQVPLYTAYAEHAGYGKAATALVFAAYVFGLIPVLLFLGGISDRVGRKPILLVALSFSLCATLLMIVHPSIQMLFAARLLQGVGLGLSVGTCTAYLIALYPEKSDWIPTFIALCSSVGFGGGALFTALLSFQRVSLTPLSYWIVLAFLILTIVGVFFFVPPVQGDSGKPMMNMPRFPKGTMPANAAIAIAWSVCGLVISILPAQLKLNGYELWVGPALFLINMAGVLMQPFVRKMNSSTALLLGFICLPCGYGLLLYGANSGSIFLVLAGTMLAGTACYGFTYLGGLQLIVERGKKEAARAVAGYYLFAYLGLGIPSVFVGLFADIYGTQIVLTLFLLIVLAACLILLISGVRQKQK</sequence>
<feature type="transmembrane region" description="Helical" evidence="6">
    <location>
        <begin position="51"/>
        <end position="70"/>
    </location>
</feature>
<dbReference type="PANTHER" id="PTHR23521:SF3">
    <property type="entry name" value="MFS TRANSPORTER"/>
    <property type="match status" value="1"/>
</dbReference>
<feature type="transmembrane region" description="Helical" evidence="6">
    <location>
        <begin position="335"/>
        <end position="356"/>
    </location>
</feature>
<dbReference type="PROSITE" id="PS50850">
    <property type="entry name" value="MFS"/>
    <property type="match status" value="1"/>
</dbReference>
<feature type="transmembrane region" description="Helical" evidence="6">
    <location>
        <begin position="142"/>
        <end position="161"/>
    </location>
</feature>
<feature type="transmembrane region" description="Helical" evidence="6">
    <location>
        <begin position="362"/>
        <end position="384"/>
    </location>
</feature>
<feature type="transmembrane region" description="Helical" evidence="6">
    <location>
        <begin position="296"/>
        <end position="323"/>
    </location>
</feature>
<keyword evidence="3 6" id="KW-0812">Transmembrane</keyword>
<evidence type="ECO:0000256" key="4">
    <source>
        <dbReference type="ARBA" id="ARBA00022989"/>
    </source>
</evidence>
<evidence type="ECO:0000313" key="8">
    <source>
        <dbReference type="EMBL" id="APT46715.1"/>
    </source>
</evidence>
<feature type="transmembrane region" description="Helical" evidence="6">
    <location>
        <begin position="111"/>
        <end position="130"/>
    </location>
</feature>
<feature type="transmembrane region" description="Helical" evidence="6">
    <location>
        <begin position="82"/>
        <end position="99"/>
    </location>
</feature>
<protein>
    <submittedName>
        <fullName evidence="8">MFS transporter</fullName>
    </submittedName>
</protein>
<dbReference type="AlphaFoldDB" id="A0A1L6ZJJ8"/>
<dbReference type="SUPFAM" id="SSF103473">
    <property type="entry name" value="MFS general substrate transporter"/>
    <property type="match status" value="1"/>
</dbReference>
<evidence type="ECO:0000256" key="6">
    <source>
        <dbReference type="SAM" id="Phobius"/>
    </source>
</evidence>
<gene>
    <name evidence="8" type="ORF">BSA145_13150</name>
</gene>
<evidence type="ECO:0000256" key="3">
    <source>
        <dbReference type="ARBA" id="ARBA00022692"/>
    </source>
</evidence>
<feature type="transmembrane region" description="Helical" evidence="6">
    <location>
        <begin position="12"/>
        <end position="31"/>
    </location>
</feature>
<evidence type="ECO:0000256" key="2">
    <source>
        <dbReference type="ARBA" id="ARBA00022448"/>
    </source>
</evidence>
<dbReference type="Pfam" id="PF07690">
    <property type="entry name" value="MFS_1"/>
    <property type="match status" value="1"/>
</dbReference>
<evidence type="ECO:0000313" key="9">
    <source>
        <dbReference type="Proteomes" id="UP000185426"/>
    </source>
</evidence>
<dbReference type="EMBL" id="CP015607">
    <property type="protein sequence ID" value="APT46715.1"/>
    <property type="molecule type" value="Genomic_DNA"/>
</dbReference>
<keyword evidence="5 6" id="KW-0472">Membrane</keyword>
<dbReference type="PROSITE" id="PS00216">
    <property type="entry name" value="SUGAR_TRANSPORT_1"/>
    <property type="match status" value="1"/>
</dbReference>
<dbReference type="PANTHER" id="PTHR23521">
    <property type="entry name" value="TRANSPORTER MFS SUPERFAMILY"/>
    <property type="match status" value="1"/>
</dbReference>
<dbReference type="InterPro" id="IPR011701">
    <property type="entry name" value="MFS"/>
</dbReference>
<dbReference type="Proteomes" id="UP000185426">
    <property type="component" value="Chromosome"/>
</dbReference>
<feature type="transmembrane region" description="Helical" evidence="6">
    <location>
        <begin position="173"/>
        <end position="194"/>
    </location>
</feature>
<dbReference type="InterPro" id="IPR020846">
    <property type="entry name" value="MFS_dom"/>
</dbReference>
<dbReference type="GO" id="GO:0022857">
    <property type="term" value="F:transmembrane transporter activity"/>
    <property type="evidence" value="ECO:0007669"/>
    <property type="project" value="InterPro"/>
</dbReference>
<evidence type="ECO:0000259" key="7">
    <source>
        <dbReference type="PROSITE" id="PS50850"/>
    </source>
</evidence>
<evidence type="ECO:0000256" key="5">
    <source>
        <dbReference type="ARBA" id="ARBA00023136"/>
    </source>
</evidence>
<keyword evidence="4 6" id="KW-1133">Transmembrane helix</keyword>
<comment type="subcellular location">
    <subcellularLocation>
        <location evidence="1">Cell membrane</location>
        <topology evidence="1">Multi-pass membrane protein</topology>
    </subcellularLocation>
</comment>
<proteinExistence type="predicted"/>
<accession>A0A1L6ZJJ8</accession>
<dbReference type="InterPro" id="IPR005829">
    <property type="entry name" value="Sugar_transporter_CS"/>
</dbReference>
<reference evidence="8 9" key="1">
    <citation type="submission" date="2016-05" db="EMBL/GenBank/DDBJ databases">
        <title>Complete Genome and Methylome Analysis of Psychrotrophic Bacterial Isolates from Antarctic Lake Untersee.</title>
        <authorList>
            <person name="Fomenkov A."/>
            <person name="Akimov V.N."/>
            <person name="Vasilyeva L.V."/>
            <person name="Andersen D."/>
            <person name="Vincze T."/>
            <person name="Roberts R.J."/>
        </authorList>
    </citation>
    <scope>NUCLEOTIDE SEQUENCE [LARGE SCALE GENOMIC DNA]</scope>
    <source>
        <strain evidence="8 9">U14-5</strain>
    </source>
</reference>
<dbReference type="InterPro" id="IPR036259">
    <property type="entry name" value="MFS_trans_sf"/>
</dbReference>
<organism evidence="8 9">
    <name type="scientific">Bacillus safensis</name>
    <dbReference type="NCBI Taxonomy" id="561879"/>
    <lineage>
        <taxon>Bacteria</taxon>
        <taxon>Bacillati</taxon>
        <taxon>Bacillota</taxon>
        <taxon>Bacilli</taxon>
        <taxon>Bacillales</taxon>
        <taxon>Bacillaceae</taxon>
        <taxon>Bacillus</taxon>
    </lineage>
</organism>
<feature type="transmembrane region" description="Helical" evidence="6">
    <location>
        <begin position="271"/>
        <end position="290"/>
    </location>
</feature>
<dbReference type="RefSeq" id="WP_075622755.1">
    <property type="nucleotide sequence ID" value="NZ_CP015607.1"/>
</dbReference>
<evidence type="ECO:0000256" key="1">
    <source>
        <dbReference type="ARBA" id="ARBA00004651"/>
    </source>
</evidence>
<feature type="transmembrane region" description="Helical" evidence="6">
    <location>
        <begin position="215"/>
        <end position="233"/>
    </location>
</feature>
<dbReference type="Gene3D" id="1.20.1250.20">
    <property type="entry name" value="MFS general substrate transporter like domains"/>
    <property type="match status" value="1"/>
</dbReference>